<evidence type="ECO:0000313" key="2">
    <source>
        <dbReference type="EMBL" id="RII87521.1"/>
    </source>
</evidence>
<feature type="non-terminal residue" evidence="2">
    <location>
        <position position="71"/>
    </location>
</feature>
<dbReference type="Proteomes" id="UP000265355">
    <property type="component" value="Unassembled WGS sequence"/>
</dbReference>
<evidence type="ECO:0000256" key="1">
    <source>
        <dbReference type="SAM" id="MobiDB-lite"/>
    </source>
</evidence>
<accession>A0ABX9N182</accession>
<feature type="region of interest" description="Disordered" evidence="1">
    <location>
        <begin position="1"/>
        <end position="71"/>
    </location>
</feature>
<name>A0ABX9N182_9MICO</name>
<organism evidence="2 3">
    <name type="scientific">Clavibacter californiensis</name>
    <dbReference type="NCBI Taxonomy" id="1401995"/>
    <lineage>
        <taxon>Bacteria</taxon>
        <taxon>Bacillati</taxon>
        <taxon>Actinomycetota</taxon>
        <taxon>Actinomycetes</taxon>
        <taxon>Micrococcales</taxon>
        <taxon>Microbacteriaceae</taxon>
        <taxon>Clavibacter</taxon>
    </lineage>
</organism>
<gene>
    <name evidence="2" type="ORF">DZF98_15805</name>
</gene>
<comment type="caution">
    <text evidence="2">The sequence shown here is derived from an EMBL/GenBank/DDBJ whole genome shotgun (WGS) entry which is preliminary data.</text>
</comment>
<feature type="compositionally biased region" description="Basic and acidic residues" evidence="1">
    <location>
        <begin position="29"/>
        <end position="39"/>
    </location>
</feature>
<sequence>MCDSDPRIRPAPPPPARPRVAAVGTRCHSRVETRGDHEHPHHRQRRPSPPSTPRPPRAHGDRIRARRVPAP</sequence>
<reference evidence="2 3" key="1">
    <citation type="submission" date="2018-08" db="EMBL/GenBank/DDBJ databases">
        <title>Genome Sequence of Clavibacter michiganensis Subspecies type strains, and the Atypical Peach-Colored Strains Isolated from Tomato.</title>
        <authorList>
            <person name="Osdaghi E."/>
            <person name="Portier P."/>
            <person name="Briand M."/>
            <person name="Jacques M.-A."/>
        </authorList>
    </citation>
    <scope>NUCLEOTIDE SEQUENCE [LARGE SCALE GENOMIC DNA]</scope>
    <source>
        <strain evidence="2 3">CFBP 8216</strain>
    </source>
</reference>
<keyword evidence="3" id="KW-1185">Reference proteome</keyword>
<evidence type="ECO:0000313" key="3">
    <source>
        <dbReference type="Proteomes" id="UP000265355"/>
    </source>
</evidence>
<dbReference type="EMBL" id="QWEE01000515">
    <property type="protein sequence ID" value="RII87521.1"/>
    <property type="molecule type" value="Genomic_DNA"/>
</dbReference>
<protein>
    <submittedName>
        <fullName evidence="2">Uncharacterized protein</fullName>
    </submittedName>
</protein>
<proteinExistence type="predicted"/>